<dbReference type="HAMAP" id="MF_00197">
    <property type="entry name" value="DAP_epimerase"/>
    <property type="match status" value="1"/>
</dbReference>
<keyword evidence="4 8" id="KW-0028">Amino-acid biosynthesis</keyword>
<evidence type="ECO:0000256" key="7">
    <source>
        <dbReference type="ARBA" id="ARBA00051712"/>
    </source>
</evidence>
<evidence type="ECO:0000256" key="1">
    <source>
        <dbReference type="ARBA" id="ARBA00005196"/>
    </source>
</evidence>
<protein>
    <recommendedName>
        <fullName evidence="3 8">Diaminopimelate epimerase</fullName>
        <shortName evidence="8">DAP epimerase</shortName>
        <ecNumber evidence="3 8">5.1.1.7</ecNumber>
    </recommendedName>
    <alternativeName>
        <fullName evidence="8">PLP-independent amino acid racemase</fullName>
    </alternativeName>
</protein>
<feature type="active site" evidence="9">
    <location>
        <position position="75"/>
    </location>
</feature>
<evidence type="ECO:0000256" key="3">
    <source>
        <dbReference type="ARBA" id="ARBA00013080"/>
    </source>
</evidence>
<reference evidence="11" key="1">
    <citation type="journal article" date="2015" name="MBio">
        <title>Genome-Resolved Metagenomic Analysis Reveals Roles for Candidate Phyla and Other Microbial Community Members in Biogeochemical Transformations in Oil Reservoirs.</title>
        <authorList>
            <person name="Hu P."/>
            <person name="Tom L."/>
            <person name="Singh A."/>
            <person name="Thomas B.C."/>
            <person name="Baker B.J."/>
            <person name="Piceno Y.M."/>
            <person name="Andersen G.L."/>
            <person name="Banfield J.F."/>
        </authorList>
    </citation>
    <scope>NUCLEOTIDE SEQUENCE [LARGE SCALE GENOMIC DNA]</scope>
</reference>
<evidence type="ECO:0000313" key="11">
    <source>
        <dbReference type="Proteomes" id="UP000053467"/>
    </source>
</evidence>
<evidence type="ECO:0000256" key="5">
    <source>
        <dbReference type="ARBA" id="ARBA00023154"/>
    </source>
</evidence>
<feature type="active site" description="Proton donor" evidence="8">
    <location>
        <position position="75"/>
    </location>
</feature>
<gene>
    <name evidence="8" type="primary">dapF</name>
    <name evidence="10" type="ORF">XE03_0639</name>
</gene>
<dbReference type="EC" id="5.1.1.7" evidence="3 8"/>
<name>A0A117M6T0_UNCT6</name>
<keyword evidence="6 8" id="KW-0413">Isomerase</keyword>
<dbReference type="Proteomes" id="UP000053467">
    <property type="component" value="Unassembled WGS sequence"/>
</dbReference>
<dbReference type="NCBIfam" id="TIGR00652">
    <property type="entry name" value="DapF"/>
    <property type="match status" value="1"/>
</dbReference>
<feature type="binding site" evidence="8">
    <location>
        <begin position="76"/>
        <end position="77"/>
    </location>
    <ligand>
        <name>substrate</name>
    </ligand>
</feature>
<feature type="binding site" evidence="8">
    <location>
        <begin position="200"/>
        <end position="201"/>
    </location>
    <ligand>
        <name>substrate</name>
    </ligand>
</feature>
<keyword evidence="8" id="KW-0963">Cytoplasm</keyword>
<dbReference type="PANTHER" id="PTHR31689">
    <property type="entry name" value="DIAMINOPIMELATE EPIMERASE, CHLOROPLASTIC"/>
    <property type="match status" value="1"/>
</dbReference>
<organism evidence="10 11">
    <name type="scientific">candidate division TA06 bacterium 34_109</name>
    <dbReference type="NCBI Taxonomy" id="1635277"/>
    <lineage>
        <taxon>Bacteria</taxon>
        <taxon>Bacteria division TA06</taxon>
    </lineage>
</organism>
<comment type="similarity">
    <text evidence="2 8">Belongs to the diaminopimelate epimerase family.</text>
</comment>
<feature type="active site" description="Proton acceptor" evidence="8">
    <location>
        <position position="210"/>
    </location>
</feature>
<dbReference type="SUPFAM" id="SSF54506">
    <property type="entry name" value="Diaminopimelate epimerase-like"/>
    <property type="match status" value="2"/>
</dbReference>
<dbReference type="Pfam" id="PF01678">
    <property type="entry name" value="DAP_epimerase"/>
    <property type="match status" value="2"/>
</dbReference>
<sequence>MKIDFFMKVSGSGNDFIIIDNRDGLKRPSPSNIKKICKEKTGIGADGLILLEKGEKGCDFRMVYFNNDGNEAEMCGNGGRSVVLFAYLMKIVKKRDLIFCSKKGKHRAQIKDGNVVKLQLSTPHSLKENLKIKTDGRTFIGSFINTGVPHFVIELDDIESIDVKNIGRKIRFLKVFGKDGTNVNFVKRIKKGVIKIRTYERGVEDETLSCGTGSVASAVIISKKYSIPSPLKVVARSGEILKVYFDENYSEVFLEGKVTPVFLGYNLL</sequence>
<dbReference type="GO" id="GO:0005829">
    <property type="term" value="C:cytosol"/>
    <property type="evidence" value="ECO:0007669"/>
    <property type="project" value="TreeGrafter"/>
</dbReference>
<feature type="site" description="Could be important to modulate the pK values of the two catalytic cysteine residues" evidence="8">
    <location>
        <position position="150"/>
    </location>
</feature>
<evidence type="ECO:0000256" key="2">
    <source>
        <dbReference type="ARBA" id="ARBA00010219"/>
    </source>
</evidence>
<feature type="binding site" evidence="8">
    <location>
        <position position="182"/>
    </location>
    <ligand>
        <name>substrate</name>
    </ligand>
</feature>
<evidence type="ECO:0000256" key="9">
    <source>
        <dbReference type="PROSITE-ProRule" id="PRU10125"/>
    </source>
</evidence>
<dbReference type="Gene3D" id="3.10.310.10">
    <property type="entry name" value="Diaminopimelate Epimerase, Chain A, domain 1"/>
    <property type="match status" value="2"/>
</dbReference>
<dbReference type="PANTHER" id="PTHR31689:SF0">
    <property type="entry name" value="DIAMINOPIMELATE EPIMERASE"/>
    <property type="match status" value="1"/>
</dbReference>
<evidence type="ECO:0000313" key="10">
    <source>
        <dbReference type="EMBL" id="KUK87472.1"/>
    </source>
</evidence>
<dbReference type="PATRIC" id="fig|1635277.3.peg.1643"/>
<dbReference type="InterPro" id="IPR001653">
    <property type="entry name" value="DAP_epimerase_DapF"/>
</dbReference>
<comment type="pathway">
    <text evidence="1 8">Amino-acid biosynthesis; L-lysine biosynthesis via DAP pathway; DL-2,6-diaminopimelate from LL-2,6-diaminopimelate: step 1/1.</text>
</comment>
<comment type="catalytic activity">
    <reaction evidence="7 8">
        <text>(2S,6S)-2,6-diaminopimelate = meso-2,6-diaminopimelate</text>
        <dbReference type="Rhea" id="RHEA:15393"/>
        <dbReference type="ChEBI" id="CHEBI:57609"/>
        <dbReference type="ChEBI" id="CHEBI:57791"/>
        <dbReference type="EC" id="5.1.1.7"/>
    </reaction>
</comment>
<dbReference type="GO" id="GO:0008837">
    <property type="term" value="F:diaminopimelate epimerase activity"/>
    <property type="evidence" value="ECO:0007669"/>
    <property type="project" value="UniProtKB-UniRule"/>
</dbReference>
<evidence type="ECO:0000256" key="6">
    <source>
        <dbReference type="ARBA" id="ARBA00023235"/>
    </source>
</evidence>
<dbReference type="AlphaFoldDB" id="A0A117M6T0"/>
<accession>A0A117M6T0</accession>
<dbReference type="PROSITE" id="PS01326">
    <property type="entry name" value="DAP_EPIMERASE"/>
    <property type="match status" value="1"/>
</dbReference>
<dbReference type="EMBL" id="LGGX01000004">
    <property type="protein sequence ID" value="KUK87472.1"/>
    <property type="molecule type" value="Genomic_DNA"/>
</dbReference>
<comment type="caution">
    <text evidence="8">Lacks conserved residue(s) required for the propagation of feature annotation.</text>
</comment>
<feature type="binding site" evidence="8">
    <location>
        <position position="66"/>
    </location>
    <ligand>
        <name>substrate</name>
    </ligand>
</feature>
<comment type="caution">
    <text evidence="10">The sequence shown here is derived from an EMBL/GenBank/DDBJ whole genome shotgun (WGS) entry which is preliminary data.</text>
</comment>
<feature type="binding site" evidence="8">
    <location>
        <begin position="211"/>
        <end position="212"/>
    </location>
    <ligand>
        <name>substrate</name>
    </ligand>
</feature>
<dbReference type="UniPathway" id="UPA00034">
    <property type="reaction ID" value="UER00025"/>
</dbReference>
<comment type="subunit">
    <text evidence="8">Homodimer.</text>
</comment>
<feature type="site" description="Could be important to modulate the pK values of the two catalytic cysteine residues" evidence="8">
    <location>
        <position position="200"/>
    </location>
</feature>
<keyword evidence="5 8" id="KW-0457">Lysine biosynthesis</keyword>
<comment type="function">
    <text evidence="8">Catalyzes the stereoinversion of LL-2,6-diaminopimelate (L,L-DAP) to meso-diaminopimelate (meso-DAP), a precursor of L-lysine and an essential component of the bacterial peptidoglycan.</text>
</comment>
<evidence type="ECO:0000256" key="8">
    <source>
        <dbReference type="HAMAP-Rule" id="MF_00197"/>
    </source>
</evidence>
<dbReference type="InterPro" id="IPR018510">
    <property type="entry name" value="DAP_epimerase_AS"/>
</dbReference>
<dbReference type="GO" id="GO:0009089">
    <property type="term" value="P:lysine biosynthetic process via diaminopimelate"/>
    <property type="evidence" value="ECO:0007669"/>
    <property type="project" value="UniProtKB-UniRule"/>
</dbReference>
<proteinExistence type="inferred from homology"/>
<evidence type="ECO:0000256" key="4">
    <source>
        <dbReference type="ARBA" id="ARBA00022605"/>
    </source>
</evidence>
<comment type="subcellular location">
    <subcellularLocation>
        <location evidence="8">Cytoplasm</location>
    </subcellularLocation>
</comment>
<feature type="binding site" evidence="8">
    <location>
        <position position="14"/>
    </location>
    <ligand>
        <name>substrate</name>
    </ligand>
</feature>